<dbReference type="EMBL" id="CADCTP010000302">
    <property type="protein sequence ID" value="CAA9276870.1"/>
    <property type="molecule type" value="Genomic_DNA"/>
</dbReference>
<sequence>MTDPFRTAAVRERVLAAWAASPARFREDANAEQDLTHGAYRDRLLVELAQNAADAAARAGRPGRLRLSLVDGELRAANTGAPLDPAGVEALATLRASAKRDGGTVGRFGVGFAAVLTVSDAPAVLSAAGGVRFSAAETRALVAAVPALAEELARRGGQVPVLRLPFPAAETPPAGWDTEVRLPLRDGA</sequence>
<dbReference type="AlphaFoldDB" id="A0A6J4JCZ8"/>
<proteinExistence type="predicted"/>
<name>A0A6J4JCZ8_9ACTN</name>
<evidence type="ECO:0000313" key="1">
    <source>
        <dbReference type="EMBL" id="CAA9276870.1"/>
    </source>
</evidence>
<dbReference type="NCBIfam" id="NF047352">
    <property type="entry name" value="P_loop_sacsin"/>
    <property type="match status" value="1"/>
</dbReference>
<evidence type="ECO:0008006" key="2">
    <source>
        <dbReference type="Google" id="ProtNLM"/>
    </source>
</evidence>
<organism evidence="1">
    <name type="scientific">uncultured Mycobacteriales bacterium</name>
    <dbReference type="NCBI Taxonomy" id="581187"/>
    <lineage>
        <taxon>Bacteria</taxon>
        <taxon>Bacillati</taxon>
        <taxon>Actinomycetota</taxon>
        <taxon>Actinomycetes</taxon>
        <taxon>Mycobacteriales</taxon>
        <taxon>environmental samples</taxon>
    </lineage>
</organism>
<dbReference type="SUPFAM" id="SSF55874">
    <property type="entry name" value="ATPase domain of HSP90 chaperone/DNA topoisomerase II/histidine kinase"/>
    <property type="match status" value="1"/>
</dbReference>
<accession>A0A6J4JCZ8</accession>
<reference evidence="1" key="1">
    <citation type="submission" date="2020-02" db="EMBL/GenBank/DDBJ databases">
        <authorList>
            <person name="Meier V. D."/>
        </authorList>
    </citation>
    <scope>NUCLEOTIDE SEQUENCE</scope>
    <source>
        <strain evidence="1">AVDCRST_MAG41</strain>
    </source>
</reference>
<feature type="non-terminal residue" evidence="1">
    <location>
        <position position="188"/>
    </location>
</feature>
<dbReference type="InterPro" id="IPR036890">
    <property type="entry name" value="HATPase_C_sf"/>
</dbReference>
<gene>
    <name evidence="1" type="ORF">AVDCRST_MAG41-3282</name>
</gene>
<protein>
    <recommendedName>
        <fullName evidence="2">Molecular chaperone Hsp90</fullName>
    </recommendedName>
</protein>